<reference evidence="7 8" key="1">
    <citation type="submission" date="2016-10" db="EMBL/GenBank/DDBJ databases">
        <authorList>
            <person name="de Groot N.N."/>
        </authorList>
    </citation>
    <scope>NUCLEOTIDE SEQUENCE [LARGE SCALE GENOMIC DNA]</scope>
    <source>
        <strain evidence="7 8">CGMCC 1.10836</strain>
    </source>
</reference>
<feature type="region of interest" description="Disordered" evidence="5">
    <location>
        <begin position="93"/>
        <end position="115"/>
    </location>
</feature>
<dbReference type="Gene3D" id="2.40.128.200">
    <property type="match status" value="1"/>
</dbReference>
<evidence type="ECO:0000256" key="5">
    <source>
        <dbReference type="SAM" id="MobiDB-lite"/>
    </source>
</evidence>
<organism evidence="7 8">
    <name type="scientific">Pseudorhodobacter antarcticus</name>
    <dbReference type="NCBI Taxonomy" id="1077947"/>
    <lineage>
        <taxon>Bacteria</taxon>
        <taxon>Pseudomonadati</taxon>
        <taxon>Pseudomonadota</taxon>
        <taxon>Alphaproteobacteria</taxon>
        <taxon>Rhodobacterales</taxon>
        <taxon>Paracoccaceae</taxon>
        <taxon>Pseudorhodobacter</taxon>
    </lineage>
</organism>
<dbReference type="InterPro" id="IPR036328">
    <property type="entry name" value="MliC_sf"/>
</dbReference>
<keyword evidence="4" id="KW-0449">Lipoprotein</keyword>
<evidence type="ECO:0000313" key="7">
    <source>
        <dbReference type="EMBL" id="SEN99764.1"/>
    </source>
</evidence>
<proteinExistence type="predicted"/>
<dbReference type="AlphaFoldDB" id="A0A1H8L3N7"/>
<dbReference type="Proteomes" id="UP000183002">
    <property type="component" value="Unassembled WGS sequence"/>
</dbReference>
<dbReference type="EMBL" id="FOCO01000038">
    <property type="protein sequence ID" value="SEN99764.1"/>
    <property type="molecule type" value="Genomic_DNA"/>
</dbReference>
<dbReference type="Pfam" id="PF09864">
    <property type="entry name" value="MliC"/>
    <property type="match status" value="1"/>
</dbReference>
<accession>A0A1H8L3N7</accession>
<keyword evidence="2" id="KW-0472">Membrane</keyword>
<evidence type="ECO:0000256" key="4">
    <source>
        <dbReference type="ARBA" id="ARBA00023288"/>
    </source>
</evidence>
<keyword evidence="3" id="KW-0564">Palmitate</keyword>
<evidence type="ECO:0000256" key="2">
    <source>
        <dbReference type="ARBA" id="ARBA00023136"/>
    </source>
</evidence>
<evidence type="ECO:0000256" key="3">
    <source>
        <dbReference type="ARBA" id="ARBA00023139"/>
    </source>
</evidence>
<protein>
    <submittedName>
        <fullName evidence="7">Membrane-bound inhibitor of C-type lysozyme</fullName>
    </submittedName>
</protein>
<name>A0A1H8L3N7_9RHOB</name>
<dbReference type="SUPFAM" id="SSF141488">
    <property type="entry name" value="YdhA-like"/>
    <property type="match status" value="1"/>
</dbReference>
<feature type="compositionally biased region" description="Polar residues" evidence="5">
    <location>
        <begin position="102"/>
        <end position="115"/>
    </location>
</feature>
<evidence type="ECO:0000313" key="8">
    <source>
        <dbReference type="Proteomes" id="UP000183002"/>
    </source>
</evidence>
<gene>
    <name evidence="7" type="ORF">SAMN05216227_103812</name>
</gene>
<evidence type="ECO:0000256" key="1">
    <source>
        <dbReference type="ARBA" id="ARBA00022729"/>
    </source>
</evidence>
<dbReference type="RefSeq" id="WP_050518531.1">
    <property type="nucleotide sequence ID" value="NZ_FOCO01000038.1"/>
</dbReference>
<feature type="domain" description="C-type lysozyme inhibitor" evidence="6">
    <location>
        <begin position="35"/>
        <end position="99"/>
    </location>
</feature>
<keyword evidence="1" id="KW-0732">Signal</keyword>
<dbReference type="InterPro" id="IPR018660">
    <property type="entry name" value="MliC"/>
</dbReference>
<evidence type="ECO:0000259" key="6">
    <source>
        <dbReference type="Pfam" id="PF09864"/>
    </source>
</evidence>
<keyword evidence="8" id="KW-1185">Reference proteome</keyword>
<sequence length="115" mass="11794">MAIAVLATASAATAETTLSIPLKIGAADSVLSQTYTCGDAEAFAVQYVNSGANALAIMQIDGEERIFVNVVAASGAKYVSGADVWWTKGDSATRENEMEAGSLQTCTTQDAAPAE</sequence>